<name>A0A382D5L8_9ZZZZ</name>
<dbReference type="AlphaFoldDB" id="A0A382D5L8"/>
<protein>
    <submittedName>
        <fullName evidence="2">Uncharacterized protein</fullName>
    </submittedName>
</protein>
<organism evidence="2">
    <name type="scientific">marine metagenome</name>
    <dbReference type="NCBI Taxonomy" id="408172"/>
    <lineage>
        <taxon>unclassified sequences</taxon>
        <taxon>metagenomes</taxon>
        <taxon>ecological metagenomes</taxon>
    </lineage>
</organism>
<evidence type="ECO:0000256" key="1">
    <source>
        <dbReference type="SAM" id="MobiDB-lite"/>
    </source>
</evidence>
<feature type="region of interest" description="Disordered" evidence="1">
    <location>
        <begin position="1"/>
        <end position="20"/>
    </location>
</feature>
<dbReference type="EMBL" id="UINC01037435">
    <property type="protein sequence ID" value="SVB32917.1"/>
    <property type="molecule type" value="Genomic_DNA"/>
</dbReference>
<reference evidence="2" key="1">
    <citation type="submission" date="2018-05" db="EMBL/GenBank/DDBJ databases">
        <authorList>
            <person name="Lanie J.A."/>
            <person name="Ng W.-L."/>
            <person name="Kazmierczak K.M."/>
            <person name="Andrzejewski T.M."/>
            <person name="Davidsen T.M."/>
            <person name="Wayne K.J."/>
            <person name="Tettelin H."/>
            <person name="Glass J.I."/>
            <person name="Rusch D."/>
            <person name="Podicherti R."/>
            <person name="Tsui H.-C.T."/>
            <person name="Winkler M.E."/>
        </authorList>
    </citation>
    <scope>NUCLEOTIDE SEQUENCE</scope>
</reference>
<gene>
    <name evidence="2" type="ORF">METZ01_LOCUS185771</name>
</gene>
<evidence type="ECO:0000313" key="2">
    <source>
        <dbReference type="EMBL" id="SVB32917.1"/>
    </source>
</evidence>
<feature type="non-terminal residue" evidence="2">
    <location>
        <position position="31"/>
    </location>
</feature>
<accession>A0A382D5L8</accession>
<sequence>MTQGVVSGGSSNSGDREEIREDVVKALESVG</sequence>
<feature type="compositionally biased region" description="Low complexity" evidence="1">
    <location>
        <begin position="1"/>
        <end position="13"/>
    </location>
</feature>
<proteinExistence type="predicted"/>